<dbReference type="InterPro" id="IPR029025">
    <property type="entry name" value="T3SS_substrate_exporter_C"/>
</dbReference>
<evidence type="ECO:0000313" key="2">
    <source>
        <dbReference type="EMBL" id="ODM04603.1"/>
    </source>
</evidence>
<comment type="caution">
    <text evidence="2">The sequence shown here is derived from an EMBL/GenBank/DDBJ whole genome shotgun (WGS) entry which is preliminary data.</text>
</comment>
<gene>
    <name evidence="2" type="primary">flhB_2</name>
    <name evidence="2" type="ORF">BEI61_05412</name>
</gene>
<evidence type="ECO:0000313" key="3">
    <source>
        <dbReference type="Proteomes" id="UP000094067"/>
    </source>
</evidence>
<feature type="compositionally biased region" description="Polar residues" evidence="1">
    <location>
        <begin position="113"/>
        <end position="128"/>
    </location>
</feature>
<organism evidence="2 3">
    <name type="scientific">Eisenbergiella tayi</name>
    <dbReference type="NCBI Taxonomy" id="1432052"/>
    <lineage>
        <taxon>Bacteria</taxon>
        <taxon>Bacillati</taxon>
        <taxon>Bacillota</taxon>
        <taxon>Clostridia</taxon>
        <taxon>Lachnospirales</taxon>
        <taxon>Lachnospiraceae</taxon>
        <taxon>Eisenbergiella</taxon>
    </lineage>
</organism>
<dbReference type="PANTHER" id="PTHR30531">
    <property type="entry name" value="FLAGELLAR BIOSYNTHETIC PROTEIN FLHB"/>
    <property type="match status" value="1"/>
</dbReference>
<protein>
    <submittedName>
        <fullName evidence="2">Flagellar biosynthetic protein FlhB</fullName>
    </submittedName>
</protein>
<dbReference type="RefSeq" id="WP_081331407.1">
    <property type="nucleotide sequence ID" value="NZ_DAWDRA010000071.1"/>
</dbReference>
<dbReference type="Pfam" id="PF01312">
    <property type="entry name" value="Bac_export_2"/>
    <property type="match status" value="1"/>
</dbReference>
<reference evidence="2 3" key="1">
    <citation type="submission" date="2016-07" db="EMBL/GenBank/DDBJ databases">
        <title>Characterization of isolates of Eisenbergiella tayi derived from blood cultures, using whole genome sequencing.</title>
        <authorList>
            <person name="Burdz T."/>
            <person name="Wiebe D."/>
            <person name="Huynh C."/>
            <person name="Bernard K."/>
        </authorList>
    </citation>
    <scope>NUCLEOTIDE SEQUENCE [LARGE SCALE GENOMIC DNA]</scope>
    <source>
        <strain evidence="2 3">NML 110608</strain>
    </source>
</reference>
<proteinExistence type="predicted"/>
<dbReference type="EMBL" id="MCGH01000003">
    <property type="protein sequence ID" value="ODM04603.1"/>
    <property type="molecule type" value="Genomic_DNA"/>
</dbReference>
<dbReference type="GO" id="GO:0009306">
    <property type="term" value="P:protein secretion"/>
    <property type="evidence" value="ECO:0007669"/>
    <property type="project" value="InterPro"/>
</dbReference>
<dbReference type="InterPro" id="IPR006135">
    <property type="entry name" value="T3SS_substrate_exporter"/>
</dbReference>
<keyword evidence="2" id="KW-0966">Cell projection</keyword>
<feature type="region of interest" description="Disordered" evidence="1">
    <location>
        <begin position="88"/>
        <end position="160"/>
    </location>
</feature>
<accession>A0A1E3A766</accession>
<dbReference type="SUPFAM" id="SSF160544">
    <property type="entry name" value="EscU C-terminal domain-like"/>
    <property type="match status" value="1"/>
</dbReference>
<feature type="compositionally biased region" description="Basic and acidic residues" evidence="1">
    <location>
        <begin position="148"/>
        <end position="160"/>
    </location>
</feature>
<dbReference type="PANTHER" id="PTHR30531:SF12">
    <property type="entry name" value="FLAGELLAR BIOSYNTHETIC PROTEIN FLHB"/>
    <property type="match status" value="1"/>
</dbReference>
<dbReference type="Gene3D" id="3.40.1690.10">
    <property type="entry name" value="secretion proteins EscU"/>
    <property type="match status" value="1"/>
</dbReference>
<keyword evidence="2" id="KW-0969">Cilium</keyword>
<dbReference type="Proteomes" id="UP000094067">
    <property type="component" value="Unassembled WGS sequence"/>
</dbReference>
<sequence>MSKFKKNKAAALKYNMEEDTAPVVIASGYGPMAEKIIDIAEQKGIPVFKDDSAASLLCMLDVGTNIPVELYEVIAAIYGKLMEASAKTHGNSPAVGKTPAAGKVPTAGKSPTAGKTSASAEYKTQNTEVGPEKRTARPSLRDGLVSAGKKETEKDSTETK</sequence>
<dbReference type="GO" id="GO:0005886">
    <property type="term" value="C:plasma membrane"/>
    <property type="evidence" value="ECO:0007669"/>
    <property type="project" value="TreeGrafter"/>
</dbReference>
<keyword evidence="2" id="KW-0282">Flagellum</keyword>
<name>A0A1E3A766_9FIRM</name>
<evidence type="ECO:0000256" key="1">
    <source>
        <dbReference type="SAM" id="MobiDB-lite"/>
    </source>
</evidence>
<dbReference type="AlphaFoldDB" id="A0A1E3A766"/>